<dbReference type="GO" id="GO:0035999">
    <property type="term" value="P:tetrahydrofolate interconversion"/>
    <property type="evidence" value="ECO:0007669"/>
    <property type="project" value="UniProtKB-UniPathway"/>
</dbReference>
<dbReference type="EMBL" id="UOGI01000313">
    <property type="protein sequence ID" value="VAX34423.1"/>
    <property type="molecule type" value="Genomic_DNA"/>
</dbReference>
<evidence type="ECO:0000256" key="1">
    <source>
        <dbReference type="ARBA" id="ARBA00001974"/>
    </source>
</evidence>
<dbReference type="PANTHER" id="PTHR45754:SF3">
    <property type="entry name" value="METHYLENETETRAHYDROFOLATE REDUCTASE (NADPH)"/>
    <property type="match status" value="1"/>
</dbReference>
<gene>
    <name evidence="7" type="ORF">MNBD_NITROSPIRAE03-1591</name>
</gene>
<evidence type="ECO:0000313" key="7">
    <source>
        <dbReference type="EMBL" id="VAX34423.1"/>
    </source>
</evidence>
<dbReference type="GO" id="GO:0004489">
    <property type="term" value="F:methylenetetrahydrofolate reductase [NAD(P)H] activity"/>
    <property type="evidence" value="ECO:0007669"/>
    <property type="project" value="UniProtKB-EC"/>
</dbReference>
<dbReference type="GO" id="GO:0005829">
    <property type="term" value="C:cytosol"/>
    <property type="evidence" value="ECO:0007669"/>
    <property type="project" value="TreeGrafter"/>
</dbReference>
<dbReference type="SUPFAM" id="SSF51730">
    <property type="entry name" value="FAD-linked oxidoreductase"/>
    <property type="match status" value="1"/>
</dbReference>
<comment type="similarity">
    <text evidence="3">Belongs to the methylenetetrahydrofolate reductase family.</text>
</comment>
<dbReference type="GO" id="GO:0071949">
    <property type="term" value="F:FAD binding"/>
    <property type="evidence" value="ECO:0007669"/>
    <property type="project" value="TreeGrafter"/>
</dbReference>
<keyword evidence="6 7" id="KW-0560">Oxidoreductase</keyword>
<comment type="pathway">
    <text evidence="2">One-carbon metabolism; tetrahydrofolate interconversion.</text>
</comment>
<organism evidence="7">
    <name type="scientific">hydrothermal vent metagenome</name>
    <dbReference type="NCBI Taxonomy" id="652676"/>
    <lineage>
        <taxon>unclassified sequences</taxon>
        <taxon>metagenomes</taxon>
        <taxon>ecological metagenomes</taxon>
    </lineage>
</organism>
<accession>A0A3B1DC53</accession>
<dbReference type="UniPathway" id="UPA00193"/>
<dbReference type="EC" id="1.5.1.20" evidence="7"/>
<dbReference type="PANTHER" id="PTHR45754">
    <property type="entry name" value="METHYLENETETRAHYDROFOLATE REDUCTASE"/>
    <property type="match status" value="1"/>
</dbReference>
<dbReference type="Pfam" id="PF02219">
    <property type="entry name" value="MTHFR"/>
    <property type="match status" value="1"/>
</dbReference>
<dbReference type="AlphaFoldDB" id="A0A3B1DC53"/>
<protein>
    <submittedName>
        <fullName evidence="7">5,10-methylenetetrahydrofolate reductase</fullName>
        <ecNumber evidence="7">1.5.1.20</ecNumber>
    </submittedName>
</protein>
<reference evidence="7" key="1">
    <citation type="submission" date="2018-06" db="EMBL/GenBank/DDBJ databases">
        <authorList>
            <person name="Zhirakovskaya E."/>
        </authorList>
    </citation>
    <scope>NUCLEOTIDE SEQUENCE</scope>
</reference>
<evidence type="ECO:0000256" key="4">
    <source>
        <dbReference type="ARBA" id="ARBA00022630"/>
    </source>
</evidence>
<keyword evidence="4" id="KW-0285">Flavoprotein</keyword>
<evidence type="ECO:0000256" key="2">
    <source>
        <dbReference type="ARBA" id="ARBA00004777"/>
    </source>
</evidence>
<evidence type="ECO:0000256" key="6">
    <source>
        <dbReference type="ARBA" id="ARBA00023002"/>
    </source>
</evidence>
<comment type="cofactor">
    <cofactor evidence="1">
        <name>FAD</name>
        <dbReference type="ChEBI" id="CHEBI:57692"/>
    </cofactor>
</comment>
<evidence type="ECO:0000256" key="5">
    <source>
        <dbReference type="ARBA" id="ARBA00022827"/>
    </source>
</evidence>
<sequence length="294" mass="32065">MSFREALESGKFVVTAEVGPPKGTDIAEMVHHIELLKGKVEAINFTDNQSAVMRMNSLAGCAIAVEHGVEPIFQMTCRDRNRIGLQSDLLGAYALGVKTVLCMTGDHVSAGDHKGAKPVYDVESVQLLRIVDSLNNGKDMAGNDLKGGSDFFQGGVVTPEANPLEPQLMKFEKKIQAGARFFQTQAVYDIEKFREFMKHARKFPVKILAGLVVLKSAGMANFLNNYVPGIKVPQELIDELKAAGKGKGLDKGIEICARHIKQLRDEGICDGVHIMAIGMEDKVPEIMERAGILD</sequence>
<dbReference type="Gene3D" id="3.20.20.220">
    <property type="match status" value="1"/>
</dbReference>
<dbReference type="InterPro" id="IPR003171">
    <property type="entry name" value="Mehydrof_redctse-like"/>
</dbReference>
<proteinExistence type="inferred from homology"/>
<keyword evidence="5" id="KW-0274">FAD</keyword>
<evidence type="ECO:0000256" key="3">
    <source>
        <dbReference type="ARBA" id="ARBA00006743"/>
    </source>
</evidence>
<dbReference type="InterPro" id="IPR029041">
    <property type="entry name" value="FAD-linked_oxidoreductase-like"/>
</dbReference>
<dbReference type="GO" id="GO:0009086">
    <property type="term" value="P:methionine biosynthetic process"/>
    <property type="evidence" value="ECO:0007669"/>
    <property type="project" value="TreeGrafter"/>
</dbReference>
<dbReference type="CDD" id="cd00537">
    <property type="entry name" value="MTHFR"/>
    <property type="match status" value="1"/>
</dbReference>
<name>A0A3B1DC53_9ZZZZ</name>